<feature type="transmembrane region" description="Helical" evidence="1">
    <location>
        <begin position="93"/>
        <end position="114"/>
    </location>
</feature>
<keyword evidence="1" id="KW-0472">Membrane</keyword>
<keyword evidence="1" id="KW-1133">Transmembrane helix</keyword>
<feature type="transmembrane region" description="Helical" evidence="1">
    <location>
        <begin position="121"/>
        <end position="145"/>
    </location>
</feature>
<dbReference type="InParanoid" id="A0A0H2RVK3"/>
<dbReference type="EMBL" id="KQ085926">
    <property type="protein sequence ID" value="KLO15642.1"/>
    <property type="molecule type" value="Genomic_DNA"/>
</dbReference>
<protein>
    <recommendedName>
        <fullName evidence="4">Transmembrane protein</fullName>
    </recommendedName>
</protein>
<evidence type="ECO:0000256" key="1">
    <source>
        <dbReference type="SAM" id="Phobius"/>
    </source>
</evidence>
<dbReference type="OrthoDB" id="3197626at2759"/>
<accession>A0A0H2RVK3</accession>
<name>A0A0H2RVK3_9AGAM</name>
<feature type="transmembrane region" description="Helical" evidence="1">
    <location>
        <begin position="165"/>
        <end position="188"/>
    </location>
</feature>
<organism evidence="2 3">
    <name type="scientific">Schizopora paradoxa</name>
    <dbReference type="NCBI Taxonomy" id="27342"/>
    <lineage>
        <taxon>Eukaryota</taxon>
        <taxon>Fungi</taxon>
        <taxon>Dikarya</taxon>
        <taxon>Basidiomycota</taxon>
        <taxon>Agaricomycotina</taxon>
        <taxon>Agaricomycetes</taxon>
        <taxon>Hymenochaetales</taxon>
        <taxon>Schizoporaceae</taxon>
        <taxon>Schizopora</taxon>
    </lineage>
</organism>
<keyword evidence="1" id="KW-0812">Transmembrane</keyword>
<reference evidence="2 3" key="1">
    <citation type="submission" date="2015-04" db="EMBL/GenBank/DDBJ databases">
        <title>Complete genome sequence of Schizopora paradoxa KUC8140, a cosmopolitan wood degrader in East Asia.</title>
        <authorList>
            <consortium name="DOE Joint Genome Institute"/>
            <person name="Min B."/>
            <person name="Park H."/>
            <person name="Jang Y."/>
            <person name="Kim J.-J."/>
            <person name="Kim K.H."/>
            <person name="Pangilinan J."/>
            <person name="Lipzen A."/>
            <person name="Riley R."/>
            <person name="Grigoriev I.V."/>
            <person name="Spatafora J.W."/>
            <person name="Choi I.-G."/>
        </authorList>
    </citation>
    <scope>NUCLEOTIDE SEQUENCE [LARGE SCALE GENOMIC DNA]</scope>
    <source>
        <strain evidence="2 3">KUC8140</strain>
    </source>
</reference>
<proteinExistence type="predicted"/>
<evidence type="ECO:0000313" key="3">
    <source>
        <dbReference type="Proteomes" id="UP000053477"/>
    </source>
</evidence>
<dbReference type="AlphaFoldDB" id="A0A0H2RVK3"/>
<evidence type="ECO:0008006" key="4">
    <source>
        <dbReference type="Google" id="ProtNLM"/>
    </source>
</evidence>
<dbReference type="Proteomes" id="UP000053477">
    <property type="component" value="Unassembled WGS sequence"/>
</dbReference>
<feature type="transmembrane region" description="Helical" evidence="1">
    <location>
        <begin position="63"/>
        <end position="81"/>
    </location>
</feature>
<feature type="transmembrane region" description="Helical" evidence="1">
    <location>
        <begin position="20"/>
        <end position="42"/>
    </location>
</feature>
<sequence>MTNWQSPLELATDEHAYDDTIFAFFGVMFWEIFQTSGIEWQFITRQKTLTWPRGYSRQVPYYLARYCTMLSLIGLVILVTVTEKINCGGLYHFVYWAGNTGIACSSTLLALKAIEIWNRNVIVMITLVLLCIPQWAILYHCIITVDATWDDTAKDCIMDQSNATIFKVSYILVLACDLASLCLAIVGVKKKHPQNSLFEAFSKERLHLWAAPVLVNIFPVAFSLSSLNVVMDVITVTPASVLSAIAACRLTVAVEDEDGEDGMHHTLPTNAGVIGSRVVAKRVAAGSPSRYSFAPSRTRPAEVRVVTDHMTIDNKDESFLDSPTTDNSVRDDDFKINIEIEEVVRTTSEAV</sequence>
<feature type="transmembrane region" description="Helical" evidence="1">
    <location>
        <begin position="208"/>
        <end position="231"/>
    </location>
</feature>
<gene>
    <name evidence="2" type="ORF">SCHPADRAFT_249665</name>
</gene>
<evidence type="ECO:0000313" key="2">
    <source>
        <dbReference type="EMBL" id="KLO15642.1"/>
    </source>
</evidence>
<keyword evidence="3" id="KW-1185">Reference proteome</keyword>